<dbReference type="Proteomes" id="UP000738325">
    <property type="component" value="Unassembled WGS sequence"/>
</dbReference>
<sequence>MDLNWCPVCEQHIPVAWESSLYCSDRCKRADELTSQSGLGYTYPPEMQSFPRNSQGKTLSSPCYSPLSSPSLMGLGSATSSTGASALPAITAYPSPPTSPMSHYVYDKTSGQGRLSPSSFSLGQPAAYDLQLRRKSTTTIAAPQYVMNVPTHTNTNKKTFFS</sequence>
<evidence type="ECO:0000313" key="1">
    <source>
        <dbReference type="EMBL" id="KAG0329661.1"/>
    </source>
</evidence>
<name>A0A9P6V0N2_9FUNG</name>
<dbReference type="OrthoDB" id="3599883at2759"/>
<organism evidence="1 2">
    <name type="scientific">Dissophora globulifera</name>
    <dbReference type="NCBI Taxonomy" id="979702"/>
    <lineage>
        <taxon>Eukaryota</taxon>
        <taxon>Fungi</taxon>
        <taxon>Fungi incertae sedis</taxon>
        <taxon>Mucoromycota</taxon>
        <taxon>Mortierellomycotina</taxon>
        <taxon>Mortierellomycetes</taxon>
        <taxon>Mortierellales</taxon>
        <taxon>Mortierellaceae</taxon>
        <taxon>Dissophora</taxon>
    </lineage>
</organism>
<proteinExistence type="predicted"/>
<dbReference type="InterPro" id="IPR024368">
    <property type="entry name" value="Ecl1/2/3"/>
</dbReference>
<comment type="caution">
    <text evidence="1">The sequence shown here is derived from an EMBL/GenBank/DDBJ whole genome shotgun (WGS) entry which is preliminary data.</text>
</comment>
<accession>A0A9P6V0N2</accession>
<reference evidence="1" key="1">
    <citation type="journal article" date="2020" name="Fungal Divers.">
        <title>Resolving the Mortierellaceae phylogeny through synthesis of multi-gene phylogenetics and phylogenomics.</title>
        <authorList>
            <person name="Vandepol N."/>
            <person name="Liber J."/>
            <person name="Desiro A."/>
            <person name="Na H."/>
            <person name="Kennedy M."/>
            <person name="Barry K."/>
            <person name="Grigoriev I.V."/>
            <person name="Miller A.N."/>
            <person name="O'Donnell K."/>
            <person name="Stajich J.E."/>
            <person name="Bonito G."/>
        </authorList>
    </citation>
    <scope>NUCLEOTIDE SEQUENCE</scope>
    <source>
        <strain evidence="1">REB-010B</strain>
    </source>
</reference>
<evidence type="ECO:0000313" key="2">
    <source>
        <dbReference type="Proteomes" id="UP000738325"/>
    </source>
</evidence>
<dbReference type="EMBL" id="JAAAIP010000012">
    <property type="protein sequence ID" value="KAG0329661.1"/>
    <property type="molecule type" value="Genomic_DNA"/>
</dbReference>
<dbReference type="AlphaFoldDB" id="A0A9P6V0N2"/>
<gene>
    <name evidence="1" type="ORF">BGZ99_000876</name>
</gene>
<protein>
    <recommendedName>
        <fullName evidence="3">Life-span regulatory factor</fullName>
    </recommendedName>
</protein>
<keyword evidence="2" id="KW-1185">Reference proteome</keyword>
<evidence type="ECO:0008006" key="3">
    <source>
        <dbReference type="Google" id="ProtNLM"/>
    </source>
</evidence>
<dbReference type="Pfam" id="PF12855">
    <property type="entry name" value="Ecl1"/>
    <property type="match status" value="1"/>
</dbReference>